<protein>
    <submittedName>
        <fullName evidence="2">Uncharacterized protein</fullName>
    </submittedName>
</protein>
<organism evidence="2">
    <name type="scientific">Bracon brevicornis</name>
    <dbReference type="NCBI Taxonomy" id="1563983"/>
    <lineage>
        <taxon>Eukaryota</taxon>
        <taxon>Metazoa</taxon>
        <taxon>Ecdysozoa</taxon>
        <taxon>Arthropoda</taxon>
        <taxon>Hexapoda</taxon>
        <taxon>Insecta</taxon>
        <taxon>Pterygota</taxon>
        <taxon>Neoptera</taxon>
        <taxon>Endopterygota</taxon>
        <taxon>Hymenoptera</taxon>
        <taxon>Apocrita</taxon>
        <taxon>Ichneumonoidea</taxon>
        <taxon>Braconidae</taxon>
        <taxon>Braconinae</taxon>
        <taxon>Bracon</taxon>
    </lineage>
</organism>
<dbReference type="AlphaFoldDB" id="A0A6V7JVM7"/>
<gene>
    <name evidence="2" type="ORF">BBRV_LOCUS59175</name>
</gene>
<sequence length="139" mass="16750">MRRMLRMNRRDRRCTHDGRLHSANEGRASWKKTGRRRPRLRRSEHNRWNSLHLLDMEFLPLETSEEYHPYPEICPEKFQTNLYPSPAPKTIPTWKSQRLKIPYRAPGVENDRKLKKRSTGTHTHTALHCDTTRPERKTR</sequence>
<evidence type="ECO:0000256" key="1">
    <source>
        <dbReference type="SAM" id="MobiDB-lite"/>
    </source>
</evidence>
<reference evidence="2" key="1">
    <citation type="submission" date="2020-07" db="EMBL/GenBank/DDBJ databases">
        <authorList>
            <person name="Ferguson B K."/>
        </authorList>
    </citation>
    <scope>NUCLEOTIDE SEQUENCE</scope>
    <source>
        <strain evidence="2">L06</strain>
    </source>
</reference>
<feature type="compositionally biased region" description="Basic residues" evidence="1">
    <location>
        <begin position="29"/>
        <end position="40"/>
    </location>
</feature>
<name>A0A6V7JVM7_9HYME</name>
<feature type="compositionally biased region" description="Basic and acidic residues" evidence="1">
    <location>
        <begin position="130"/>
        <end position="139"/>
    </location>
</feature>
<accession>A0A6V7JVM7</accession>
<feature type="region of interest" description="Disordered" evidence="1">
    <location>
        <begin position="17"/>
        <end position="41"/>
    </location>
</feature>
<proteinExistence type="predicted"/>
<evidence type="ECO:0000313" key="2">
    <source>
        <dbReference type="EMBL" id="CAD1554355.1"/>
    </source>
</evidence>
<dbReference type="EMBL" id="CADCXW020000020">
    <property type="protein sequence ID" value="CAD1554355.1"/>
    <property type="molecule type" value="Genomic_DNA"/>
</dbReference>
<feature type="region of interest" description="Disordered" evidence="1">
    <location>
        <begin position="104"/>
        <end position="139"/>
    </location>
</feature>